<keyword evidence="7" id="KW-0539">Nucleus</keyword>
<evidence type="ECO:0000256" key="8">
    <source>
        <dbReference type="PROSITE-ProRule" id="PRU00322"/>
    </source>
</evidence>
<keyword evidence="5" id="KW-0862">Zinc</keyword>
<evidence type="ECO:0000259" key="10">
    <source>
        <dbReference type="PROSITE" id="PS50174"/>
    </source>
</evidence>
<dbReference type="InterPro" id="IPR000467">
    <property type="entry name" value="G_patch_dom"/>
</dbReference>
<dbReference type="InterPro" id="IPR035979">
    <property type="entry name" value="RBD_domain_sf"/>
</dbReference>
<keyword evidence="2" id="KW-0479">Metal-binding</keyword>
<evidence type="ECO:0000259" key="11">
    <source>
        <dbReference type="PROSITE" id="PS50199"/>
    </source>
</evidence>
<keyword evidence="13" id="KW-1185">Reference proteome</keyword>
<dbReference type="EMBL" id="KV460232">
    <property type="protein sequence ID" value="OBT95836.2"/>
    <property type="molecule type" value="Genomic_DNA"/>
</dbReference>
<dbReference type="SUPFAM" id="SSF54928">
    <property type="entry name" value="RNA-binding domain, RBD"/>
    <property type="match status" value="1"/>
</dbReference>
<feature type="domain" description="G-patch" evidence="10">
    <location>
        <begin position="516"/>
        <end position="562"/>
    </location>
</feature>
<keyword evidence="3" id="KW-0677">Repeat</keyword>
<evidence type="ECO:0000256" key="7">
    <source>
        <dbReference type="ARBA" id="ARBA00023242"/>
    </source>
</evidence>
<evidence type="ECO:0008006" key="14">
    <source>
        <dbReference type="Google" id="ProtNLM"/>
    </source>
</evidence>
<reference evidence="12 13" key="1">
    <citation type="submission" date="2016-03" db="EMBL/GenBank/DDBJ databases">
        <title>Comparative genomics of Pseudogymnoascus destructans, the fungus causing white-nose syndrome of bats.</title>
        <authorList>
            <person name="Palmer J.M."/>
            <person name="Drees K.P."/>
            <person name="Foster J.T."/>
            <person name="Lindner D.L."/>
        </authorList>
    </citation>
    <scope>NUCLEOTIDE SEQUENCE [LARGE SCALE GENOMIC DNA]</scope>
    <source>
        <strain evidence="12 13">UAMH 10579</strain>
    </source>
</reference>
<dbReference type="GO" id="GO:0000398">
    <property type="term" value="P:mRNA splicing, via spliceosome"/>
    <property type="evidence" value="ECO:0007669"/>
    <property type="project" value="TreeGrafter"/>
</dbReference>
<dbReference type="PROSITE" id="PS50174">
    <property type="entry name" value="G_PATCH"/>
    <property type="match status" value="1"/>
</dbReference>
<dbReference type="InterPro" id="IPR012677">
    <property type="entry name" value="Nucleotide-bd_a/b_plait_sf"/>
</dbReference>
<dbReference type="PROSITE" id="PS50199">
    <property type="entry name" value="ZF_RANBP2_2"/>
    <property type="match status" value="1"/>
</dbReference>
<dbReference type="Pfam" id="PF00076">
    <property type="entry name" value="RRM_1"/>
    <property type="match status" value="1"/>
</dbReference>
<evidence type="ECO:0000256" key="3">
    <source>
        <dbReference type="ARBA" id="ARBA00022737"/>
    </source>
</evidence>
<dbReference type="GeneID" id="28839426"/>
<feature type="region of interest" description="Disordered" evidence="9">
    <location>
        <begin position="482"/>
        <end position="516"/>
    </location>
</feature>
<sequence length="598" mass="64953">MAFLAFCGFLQIAHELKTSFTADGLEQVRLIRDKRTGQSRQFAFAKFATLRDSKVFLEMYYPSIQFRGSYGMPQTGEGYAGAGLAYSREKEDRDRPGKGEGDWMCEVCGLANYQQRTLCFRCHAPRMRPSATGIVGVATQASVSAFSGVTTTGDSDVSPDNKASQFLLFRNLEPGVSEELLAKGVAKLYRVKGSTTPPETQANKKPKMMSTSTDANLGAKEGSLMRVFLVRDRKTNESWRYGFAEFGSVDDAQAAMAKYNSSDKFTISSKPVLASYIHAGVFVPVLQAPSEEFEKFTFSPLSNPAMKLMYWDEGAFASEMAVAREASADARAKENPNAKLAAAAAGEGLVDAAKAGASKKRKAEKEDTAATKKIIAPHLKFWSNQHAELHGLPANSAEGPGDSNAKEAQQNDADAPPTQTFADPIRKCCLLCSRQFKTDAEVNKHERLSQLHRDNMLKEDLVEKALTKLGKLNDAAYRDRAQERRKAFNQPKQPSSQHKKGKDTTAPVAEEPLKPVQSKGAALLGKMGWTAGEGLGAQGTGRTEAIETHLYAQGVGLGAQGGKVGDAVEEANRATGGSYADFVSRAKDKAKERFEQMS</sequence>
<dbReference type="Gene3D" id="3.30.70.330">
    <property type="match status" value="2"/>
</dbReference>
<feature type="region of interest" description="Disordered" evidence="9">
    <location>
        <begin position="194"/>
        <end position="215"/>
    </location>
</feature>
<dbReference type="GO" id="GO:0008270">
    <property type="term" value="F:zinc ion binding"/>
    <property type="evidence" value="ECO:0007669"/>
    <property type="project" value="UniProtKB-KW"/>
</dbReference>
<dbReference type="PROSITE" id="PS01358">
    <property type="entry name" value="ZF_RANBP2_1"/>
    <property type="match status" value="1"/>
</dbReference>
<dbReference type="SMART" id="SM00547">
    <property type="entry name" value="ZnF_RBZ"/>
    <property type="match status" value="1"/>
</dbReference>
<protein>
    <recommendedName>
        <fullName evidence="14">RNA-binding protein</fullName>
    </recommendedName>
</protein>
<dbReference type="PANTHER" id="PTHR13948">
    <property type="entry name" value="RNA-BINDING PROTEIN"/>
    <property type="match status" value="1"/>
</dbReference>
<dbReference type="Proteomes" id="UP000091956">
    <property type="component" value="Unassembled WGS sequence"/>
</dbReference>
<dbReference type="AlphaFoldDB" id="A0A1B8GJ63"/>
<accession>A0A1B8GJ63</accession>
<proteinExistence type="predicted"/>
<comment type="subcellular location">
    <subcellularLocation>
        <location evidence="1">Nucleus</location>
    </subcellularLocation>
</comment>
<evidence type="ECO:0000256" key="4">
    <source>
        <dbReference type="ARBA" id="ARBA00022771"/>
    </source>
</evidence>
<dbReference type="Pfam" id="PF00641">
    <property type="entry name" value="Zn_ribbon_RanBP"/>
    <property type="match status" value="1"/>
</dbReference>
<dbReference type="Gene3D" id="4.10.1060.10">
    <property type="entry name" value="Zinc finger, RanBP2-type"/>
    <property type="match status" value="1"/>
</dbReference>
<dbReference type="SMART" id="SM00360">
    <property type="entry name" value="RRM"/>
    <property type="match status" value="2"/>
</dbReference>
<organism evidence="12 13">
    <name type="scientific">Pseudogymnoascus verrucosus</name>
    <dbReference type="NCBI Taxonomy" id="342668"/>
    <lineage>
        <taxon>Eukaryota</taxon>
        <taxon>Fungi</taxon>
        <taxon>Dikarya</taxon>
        <taxon>Ascomycota</taxon>
        <taxon>Pezizomycotina</taxon>
        <taxon>Leotiomycetes</taxon>
        <taxon>Thelebolales</taxon>
        <taxon>Thelebolaceae</taxon>
        <taxon>Pseudogymnoascus</taxon>
    </lineage>
</organism>
<dbReference type="RefSeq" id="XP_059319633.1">
    <property type="nucleotide sequence ID" value="XM_059463756.1"/>
</dbReference>
<evidence type="ECO:0000256" key="1">
    <source>
        <dbReference type="ARBA" id="ARBA00004123"/>
    </source>
</evidence>
<feature type="domain" description="RanBP2-type" evidence="11">
    <location>
        <begin position="99"/>
        <end position="128"/>
    </location>
</feature>
<dbReference type="SMART" id="SM00443">
    <property type="entry name" value="G_patch"/>
    <property type="match status" value="1"/>
</dbReference>
<evidence type="ECO:0000256" key="2">
    <source>
        <dbReference type="ARBA" id="ARBA00022723"/>
    </source>
</evidence>
<dbReference type="InterPro" id="IPR000504">
    <property type="entry name" value="RRM_dom"/>
</dbReference>
<dbReference type="SUPFAM" id="SSF90209">
    <property type="entry name" value="Ran binding protein zinc finger-like"/>
    <property type="match status" value="1"/>
</dbReference>
<reference evidence="13" key="2">
    <citation type="journal article" date="2018" name="Nat. Commun.">
        <title>Extreme sensitivity to ultraviolet light in the fungal pathogen causing white-nose syndrome of bats.</title>
        <authorList>
            <person name="Palmer J.M."/>
            <person name="Drees K.P."/>
            <person name="Foster J.T."/>
            <person name="Lindner D.L."/>
        </authorList>
    </citation>
    <scope>NUCLEOTIDE SEQUENCE [LARGE SCALE GENOMIC DNA]</scope>
    <source>
        <strain evidence="13">UAMH 10579</strain>
    </source>
</reference>
<evidence type="ECO:0000256" key="5">
    <source>
        <dbReference type="ARBA" id="ARBA00022833"/>
    </source>
</evidence>
<dbReference type="STRING" id="342668.A0A1B8GJ63"/>
<dbReference type="InterPro" id="IPR001876">
    <property type="entry name" value="Znf_RanBP2"/>
</dbReference>
<dbReference type="GO" id="GO:0003723">
    <property type="term" value="F:RNA binding"/>
    <property type="evidence" value="ECO:0007669"/>
    <property type="project" value="UniProtKB-KW"/>
</dbReference>
<feature type="compositionally biased region" description="Polar residues" evidence="9">
    <location>
        <begin position="406"/>
        <end position="420"/>
    </location>
</feature>
<evidence type="ECO:0000256" key="9">
    <source>
        <dbReference type="SAM" id="MobiDB-lite"/>
    </source>
</evidence>
<dbReference type="Pfam" id="PF01585">
    <property type="entry name" value="G-patch"/>
    <property type="match status" value="1"/>
</dbReference>
<dbReference type="InterPro" id="IPR036443">
    <property type="entry name" value="Znf_RanBP2_sf"/>
</dbReference>
<evidence type="ECO:0000313" key="12">
    <source>
        <dbReference type="EMBL" id="OBT95836.2"/>
    </source>
</evidence>
<name>A0A1B8GJ63_9PEZI</name>
<dbReference type="GO" id="GO:0005634">
    <property type="term" value="C:nucleus"/>
    <property type="evidence" value="ECO:0007669"/>
    <property type="project" value="UniProtKB-SubCell"/>
</dbReference>
<gene>
    <name evidence="12" type="ORF">VE01_06040</name>
</gene>
<keyword evidence="4 8" id="KW-0863">Zinc-finger</keyword>
<evidence type="ECO:0000256" key="6">
    <source>
        <dbReference type="ARBA" id="ARBA00022884"/>
    </source>
</evidence>
<evidence type="ECO:0000313" key="13">
    <source>
        <dbReference type="Proteomes" id="UP000091956"/>
    </source>
</evidence>
<keyword evidence="6" id="KW-0694">RNA-binding</keyword>
<feature type="region of interest" description="Disordered" evidence="9">
    <location>
        <begin position="391"/>
        <end position="420"/>
    </location>
</feature>
<dbReference type="PANTHER" id="PTHR13948:SF3">
    <property type="entry name" value="FI21118P1"/>
    <property type="match status" value="1"/>
</dbReference>